<evidence type="ECO:0000256" key="5">
    <source>
        <dbReference type="ARBA" id="ARBA00023002"/>
    </source>
</evidence>
<protein>
    <submittedName>
        <fullName evidence="7">Oxidoreductase</fullName>
    </submittedName>
</protein>
<evidence type="ECO:0000256" key="2">
    <source>
        <dbReference type="ARBA" id="ARBA00022630"/>
    </source>
</evidence>
<dbReference type="Pfam" id="PF00724">
    <property type="entry name" value="Oxidored_FMN"/>
    <property type="match status" value="1"/>
</dbReference>
<evidence type="ECO:0000259" key="6">
    <source>
        <dbReference type="Pfam" id="PF00724"/>
    </source>
</evidence>
<evidence type="ECO:0000313" key="8">
    <source>
        <dbReference type="Proteomes" id="UP000315842"/>
    </source>
</evidence>
<dbReference type="GO" id="GO:0050661">
    <property type="term" value="F:NADP binding"/>
    <property type="evidence" value="ECO:0007669"/>
    <property type="project" value="InterPro"/>
</dbReference>
<proteinExistence type="predicted"/>
<dbReference type="Gene3D" id="3.20.20.70">
    <property type="entry name" value="Aldolase class I"/>
    <property type="match status" value="1"/>
</dbReference>
<evidence type="ECO:0000313" key="7">
    <source>
        <dbReference type="EMBL" id="GEA80356.1"/>
    </source>
</evidence>
<reference evidence="7 8" key="1">
    <citation type="submission" date="2019-06" db="EMBL/GenBank/DDBJ databases">
        <title>Whole genome shotgun sequence of Cellulomonas uda NBRC 3747.</title>
        <authorList>
            <person name="Hosoyama A."/>
            <person name="Uohara A."/>
            <person name="Ohji S."/>
            <person name="Ichikawa N."/>
        </authorList>
    </citation>
    <scope>NUCLEOTIDE SEQUENCE [LARGE SCALE GENOMIC DNA]</scope>
    <source>
        <strain evidence="7 8">NBRC 3747</strain>
    </source>
</reference>
<dbReference type="GO" id="GO:0010181">
    <property type="term" value="F:FMN binding"/>
    <property type="evidence" value="ECO:0007669"/>
    <property type="project" value="InterPro"/>
</dbReference>
<dbReference type="GO" id="GO:0003959">
    <property type="term" value="F:NADPH dehydrogenase activity"/>
    <property type="evidence" value="ECO:0007669"/>
    <property type="project" value="InterPro"/>
</dbReference>
<dbReference type="InterPro" id="IPR013785">
    <property type="entry name" value="Aldolase_TIM"/>
</dbReference>
<comment type="cofactor">
    <cofactor evidence="1">
        <name>FMN</name>
        <dbReference type="ChEBI" id="CHEBI:58210"/>
    </cofactor>
</comment>
<dbReference type="InterPro" id="IPR044152">
    <property type="entry name" value="YqjM-like"/>
</dbReference>
<evidence type="ECO:0000256" key="4">
    <source>
        <dbReference type="ARBA" id="ARBA00022857"/>
    </source>
</evidence>
<keyword evidence="2" id="KW-0285">Flavoprotein</keyword>
<dbReference type="PANTHER" id="PTHR43303:SF4">
    <property type="entry name" value="NADPH DEHYDROGENASE C23G7.10C-RELATED"/>
    <property type="match status" value="1"/>
</dbReference>
<accession>A0A4Y3K9G6</accession>
<gene>
    <name evidence="7" type="ORF">CUD01_08000</name>
</gene>
<dbReference type="PANTHER" id="PTHR43303">
    <property type="entry name" value="NADPH DEHYDROGENASE C23G7.10C-RELATED"/>
    <property type="match status" value="1"/>
</dbReference>
<dbReference type="EMBL" id="BJLP01000009">
    <property type="protein sequence ID" value="GEA80356.1"/>
    <property type="molecule type" value="Genomic_DNA"/>
</dbReference>
<dbReference type="InterPro" id="IPR001155">
    <property type="entry name" value="OxRdtase_FMN_N"/>
</dbReference>
<evidence type="ECO:0000256" key="1">
    <source>
        <dbReference type="ARBA" id="ARBA00001917"/>
    </source>
</evidence>
<dbReference type="CDD" id="cd02932">
    <property type="entry name" value="OYE_YqiM_FMN"/>
    <property type="match status" value="1"/>
</dbReference>
<feature type="domain" description="NADH:flavin oxidoreductase/NADH oxidase N-terminal" evidence="6">
    <location>
        <begin position="8"/>
        <end position="342"/>
    </location>
</feature>
<evidence type="ECO:0000256" key="3">
    <source>
        <dbReference type="ARBA" id="ARBA00022643"/>
    </source>
</evidence>
<organism evidence="7 8">
    <name type="scientific">Cellulomonas uda</name>
    <dbReference type="NCBI Taxonomy" id="1714"/>
    <lineage>
        <taxon>Bacteria</taxon>
        <taxon>Bacillati</taxon>
        <taxon>Actinomycetota</taxon>
        <taxon>Actinomycetes</taxon>
        <taxon>Micrococcales</taxon>
        <taxon>Cellulomonadaceae</taxon>
        <taxon>Cellulomonas</taxon>
    </lineage>
</organism>
<comment type="caution">
    <text evidence="7">The sequence shown here is derived from an EMBL/GenBank/DDBJ whole genome shotgun (WGS) entry which is preliminary data.</text>
</comment>
<keyword evidence="4" id="KW-0521">NADP</keyword>
<sequence length="379" mass="39778">MFVRVTHLFSPLTLRGTTFTNRAWLAPMCQYSSSDGFPDDWHLVHLGARAAGGFGLLLTEASAVVPEGRISPQDAGLWSDEHAVAWRRVTDFVHARGARIGVQLAHAGRKASVHRPFGHGSGSVPPAEGGWATVAPSALAFPDLATPAAMTPDEVAAVPAAFAAAARRAVTAGFDVVEVHAAHGYLLHQFLSPLSNTRDDEWGGSPENRARLLVETVDAVRAVWPDDRPLLVRVSATDWTPGGLTVDDVAEVVRGLAGHGVDLVDVSSGGNAPASIPVEPGYQVPLARRVREVGGLPVAAVGLLDEPRLAEKVLAAGDADAVLLGRVALRDPSWPLRAAYELGERLDALPAGDDAGGSVPLEAVGSTGYQPQYARGAFR</sequence>
<keyword evidence="5" id="KW-0560">Oxidoreductase</keyword>
<name>A0A4Y3K9G6_CELUD</name>
<keyword evidence="8" id="KW-1185">Reference proteome</keyword>
<dbReference type="Proteomes" id="UP000315842">
    <property type="component" value="Unassembled WGS sequence"/>
</dbReference>
<dbReference type="AlphaFoldDB" id="A0A4Y3K9G6"/>
<keyword evidence="3" id="KW-0288">FMN</keyword>
<dbReference type="SUPFAM" id="SSF51395">
    <property type="entry name" value="FMN-linked oxidoreductases"/>
    <property type="match status" value="1"/>
</dbReference>